<reference evidence="1 2" key="1">
    <citation type="submission" date="2015-10" db="EMBL/GenBank/DDBJ databases">
        <title>Full genome of DAOMC 229536 Phialocephala scopiformis, a fungal endophyte of spruce producing the potent anti-insectan compound rugulosin.</title>
        <authorList>
            <consortium name="DOE Joint Genome Institute"/>
            <person name="Walker A.K."/>
            <person name="Frasz S.L."/>
            <person name="Seifert K.A."/>
            <person name="Miller J.D."/>
            <person name="Mondo S.J."/>
            <person name="Labutti K."/>
            <person name="Lipzen A."/>
            <person name="Dockter R."/>
            <person name="Kennedy M."/>
            <person name="Grigoriev I.V."/>
            <person name="Spatafora J.W."/>
        </authorList>
    </citation>
    <scope>NUCLEOTIDE SEQUENCE [LARGE SCALE GENOMIC DNA]</scope>
    <source>
        <strain evidence="1 2">CBS 120377</strain>
    </source>
</reference>
<dbReference type="KEGG" id="psco:LY89DRAFT_450211"/>
<dbReference type="OrthoDB" id="37730at2759"/>
<accession>A0A194XKG8</accession>
<dbReference type="InParanoid" id="A0A194XKG8"/>
<proteinExistence type="predicted"/>
<dbReference type="PANTHER" id="PTHR41813:SF2">
    <property type="entry name" value="REGULATOR PAB1642, PUTATIVE (AFU_ORTHOLOGUE AFUA_3G11955)-RELATED"/>
    <property type="match status" value="1"/>
</dbReference>
<protein>
    <submittedName>
        <fullName evidence="1">Uncharacterized protein</fullName>
    </submittedName>
</protein>
<evidence type="ECO:0000313" key="1">
    <source>
        <dbReference type="EMBL" id="KUJ20636.1"/>
    </source>
</evidence>
<organism evidence="1 2">
    <name type="scientific">Mollisia scopiformis</name>
    <name type="common">Conifer needle endophyte fungus</name>
    <name type="synonym">Phialocephala scopiformis</name>
    <dbReference type="NCBI Taxonomy" id="149040"/>
    <lineage>
        <taxon>Eukaryota</taxon>
        <taxon>Fungi</taxon>
        <taxon>Dikarya</taxon>
        <taxon>Ascomycota</taxon>
        <taxon>Pezizomycotina</taxon>
        <taxon>Leotiomycetes</taxon>
        <taxon>Helotiales</taxon>
        <taxon>Mollisiaceae</taxon>
        <taxon>Mollisia</taxon>
    </lineage>
</organism>
<evidence type="ECO:0000313" key="2">
    <source>
        <dbReference type="Proteomes" id="UP000070700"/>
    </source>
</evidence>
<dbReference type="PANTHER" id="PTHR41813">
    <property type="entry name" value="REGULATOR PAB1642, PUTATIVE (AFU_ORTHOLOGUE AFUA_3G11955)-RELATED"/>
    <property type="match status" value="1"/>
</dbReference>
<gene>
    <name evidence="1" type="ORF">LY89DRAFT_450211</name>
</gene>
<dbReference type="RefSeq" id="XP_018074991.1">
    <property type="nucleotide sequence ID" value="XM_018207604.1"/>
</dbReference>
<sequence>MTSPSPPTPLSSTQPLTTQLLSLYNQDLKTATQTPFLEQAGRGTLPKAVLEKWLCEDRFVRSFPFFFPPSYLSQPRSRISNLMPVSLEQIGRIPTDSKIRDRIYAHAYLKFAAQLLAGIATHLPRKVDAGDIYERIADVVVEALVAIRRELGMFADIAREYKLNISDNAEVV</sequence>
<dbReference type="STRING" id="149040.A0A194XKG8"/>
<keyword evidence="2" id="KW-1185">Reference proteome</keyword>
<dbReference type="Proteomes" id="UP000070700">
    <property type="component" value="Unassembled WGS sequence"/>
</dbReference>
<dbReference type="SUPFAM" id="SSF48613">
    <property type="entry name" value="Heme oxygenase-like"/>
    <property type="match status" value="1"/>
</dbReference>
<dbReference type="InterPro" id="IPR016084">
    <property type="entry name" value="Haem_Oase-like_multi-hlx"/>
</dbReference>
<dbReference type="Gene3D" id="1.20.910.10">
    <property type="entry name" value="Heme oxygenase-like"/>
    <property type="match status" value="2"/>
</dbReference>
<dbReference type="AlphaFoldDB" id="A0A194XKG8"/>
<dbReference type="InterPro" id="IPR053261">
    <property type="entry name" value="Polyketide-peptide_reg"/>
</dbReference>
<dbReference type="GeneID" id="28817330"/>
<dbReference type="EMBL" id="KQ947409">
    <property type="protein sequence ID" value="KUJ20636.1"/>
    <property type="molecule type" value="Genomic_DNA"/>
</dbReference>
<name>A0A194XKG8_MOLSC</name>